<sequence>MVEELLFNLKTETVHVMSFDNTPFEPGEVVERARRRIDEKYHHITYNKSPQFVKWAKAGKHVPWIRLTPYGTLHYVSCVQLV</sequence>
<reference evidence="1" key="2">
    <citation type="submission" date="2020-11" db="EMBL/GenBank/DDBJ databases">
        <authorList>
            <person name="McCartney M.A."/>
            <person name="Auch B."/>
            <person name="Kono T."/>
            <person name="Mallez S."/>
            <person name="Becker A."/>
            <person name="Gohl D.M."/>
            <person name="Silverstein K.A.T."/>
            <person name="Koren S."/>
            <person name="Bechman K.B."/>
            <person name="Herman A."/>
            <person name="Abrahante J.E."/>
            <person name="Garbe J."/>
        </authorList>
    </citation>
    <scope>NUCLEOTIDE SEQUENCE</scope>
    <source>
        <strain evidence="1">Duluth1</strain>
        <tissue evidence="1">Whole animal</tissue>
    </source>
</reference>
<dbReference type="AlphaFoldDB" id="A0A9D4RHM7"/>
<evidence type="ECO:0000313" key="1">
    <source>
        <dbReference type="EMBL" id="KAH3868634.1"/>
    </source>
</evidence>
<protein>
    <submittedName>
        <fullName evidence="1">Uncharacterized protein</fullName>
    </submittedName>
</protein>
<organism evidence="1 2">
    <name type="scientific">Dreissena polymorpha</name>
    <name type="common">Zebra mussel</name>
    <name type="synonym">Mytilus polymorpha</name>
    <dbReference type="NCBI Taxonomy" id="45954"/>
    <lineage>
        <taxon>Eukaryota</taxon>
        <taxon>Metazoa</taxon>
        <taxon>Spiralia</taxon>
        <taxon>Lophotrochozoa</taxon>
        <taxon>Mollusca</taxon>
        <taxon>Bivalvia</taxon>
        <taxon>Autobranchia</taxon>
        <taxon>Heteroconchia</taxon>
        <taxon>Euheterodonta</taxon>
        <taxon>Imparidentia</taxon>
        <taxon>Neoheterodontei</taxon>
        <taxon>Myida</taxon>
        <taxon>Dreissenoidea</taxon>
        <taxon>Dreissenidae</taxon>
        <taxon>Dreissena</taxon>
    </lineage>
</organism>
<reference evidence="1" key="1">
    <citation type="journal article" date="2019" name="bioRxiv">
        <title>The Genome of the Zebra Mussel, Dreissena polymorpha: A Resource for Invasive Species Research.</title>
        <authorList>
            <person name="McCartney M.A."/>
            <person name="Auch B."/>
            <person name="Kono T."/>
            <person name="Mallez S."/>
            <person name="Zhang Y."/>
            <person name="Obille A."/>
            <person name="Becker A."/>
            <person name="Abrahante J.E."/>
            <person name="Garbe J."/>
            <person name="Badalamenti J.P."/>
            <person name="Herman A."/>
            <person name="Mangelson H."/>
            <person name="Liachko I."/>
            <person name="Sullivan S."/>
            <person name="Sone E.D."/>
            <person name="Koren S."/>
            <person name="Silverstein K.A.T."/>
            <person name="Beckman K.B."/>
            <person name="Gohl D.M."/>
        </authorList>
    </citation>
    <scope>NUCLEOTIDE SEQUENCE</scope>
    <source>
        <strain evidence="1">Duluth1</strain>
        <tissue evidence="1">Whole animal</tissue>
    </source>
</reference>
<name>A0A9D4RHM7_DREPO</name>
<dbReference type="Gene3D" id="3.90.1720.10">
    <property type="entry name" value="endopeptidase domain like (from Nostoc punctiforme)"/>
    <property type="match status" value="1"/>
</dbReference>
<proteinExistence type="predicted"/>
<gene>
    <name evidence="1" type="ORF">DPMN_031785</name>
</gene>
<evidence type="ECO:0000313" key="2">
    <source>
        <dbReference type="Proteomes" id="UP000828390"/>
    </source>
</evidence>
<keyword evidence="2" id="KW-1185">Reference proteome</keyword>
<accession>A0A9D4RHM7</accession>
<comment type="caution">
    <text evidence="1">The sequence shown here is derived from an EMBL/GenBank/DDBJ whole genome shotgun (WGS) entry which is preliminary data.</text>
</comment>
<dbReference type="EMBL" id="JAIWYP010000002">
    <property type="protein sequence ID" value="KAH3868634.1"/>
    <property type="molecule type" value="Genomic_DNA"/>
</dbReference>
<dbReference type="Proteomes" id="UP000828390">
    <property type="component" value="Unassembled WGS sequence"/>
</dbReference>